<reference evidence="2" key="1">
    <citation type="journal article" date="2022" name="Int. J. Syst. Evol. Microbiol.">
        <title>Apilactobacillus apisilvae sp. nov., Nicolia spurrieriana gen. nov. sp. nov., Bombilactobacillus folatiphilus sp. nov. and Bombilactobacillus thymidiniphilus sp. nov., four new lactic acid bacterial isolates from stingless bees Tetragonula carbonaria and Austroplebeia australis.</title>
        <authorList>
            <person name="Oliphant S.A."/>
            <person name="Watson-Haigh N.S."/>
            <person name="Sumby K.M."/>
            <person name="Gardner J."/>
            <person name="Groom S."/>
            <person name="Jiranek V."/>
        </authorList>
    </citation>
    <scope>NUCLEOTIDE SEQUENCE</scope>
    <source>
        <strain evidence="2">SGEP1_A5</strain>
    </source>
</reference>
<protein>
    <submittedName>
        <fullName evidence="2">Uncharacterized protein</fullName>
    </submittedName>
</protein>
<feature type="signal peptide" evidence="1">
    <location>
        <begin position="1"/>
        <end position="30"/>
    </location>
</feature>
<dbReference type="AlphaFoldDB" id="A0A976X5B5"/>
<evidence type="ECO:0000256" key="1">
    <source>
        <dbReference type="SAM" id="SignalP"/>
    </source>
</evidence>
<gene>
    <name evidence="2" type="ORF">MOO44_08445</name>
</gene>
<feature type="chain" id="PRO_5036710363" evidence="1">
    <location>
        <begin position="31"/>
        <end position="143"/>
    </location>
</feature>
<dbReference type="EMBL" id="CP093361">
    <property type="protein sequence ID" value="UQS86878.1"/>
    <property type="molecule type" value="Genomic_DNA"/>
</dbReference>
<accession>A0A976X5B5</accession>
<dbReference type="KEGG" id="lbe:MOO44_08445"/>
<proteinExistence type="predicted"/>
<dbReference type="Proteomes" id="UP000831181">
    <property type="component" value="Chromosome"/>
</dbReference>
<name>A0A976X5B5_9LACO</name>
<organism evidence="2 3">
    <name type="scientific">Nicoliella spurrieriana</name>
    <dbReference type="NCBI Taxonomy" id="2925830"/>
    <lineage>
        <taxon>Bacteria</taxon>
        <taxon>Bacillati</taxon>
        <taxon>Bacillota</taxon>
        <taxon>Bacilli</taxon>
        <taxon>Lactobacillales</taxon>
        <taxon>Lactobacillaceae</taxon>
        <taxon>Nicoliella</taxon>
    </lineage>
</organism>
<dbReference type="RefSeq" id="WP_260116679.1">
    <property type="nucleotide sequence ID" value="NZ_CP093361.1"/>
</dbReference>
<evidence type="ECO:0000313" key="3">
    <source>
        <dbReference type="Proteomes" id="UP000831181"/>
    </source>
</evidence>
<keyword evidence="3" id="KW-1185">Reference proteome</keyword>
<sequence length="143" mass="15819">MNHRKSFTSLIISASMLSGLLFTSATNVNAAKAKWHSGTPKVLHGSWAAKKTNGGSDGKTTISNQKINETHRFAPINPETITKLKYKKTGKQKYTIKGANMSYASSGIISKYKFKVKVHNHNQIYFSGIRTGKFGDAAIYHRK</sequence>
<keyword evidence="1" id="KW-0732">Signal</keyword>
<evidence type="ECO:0000313" key="2">
    <source>
        <dbReference type="EMBL" id="UQS86878.1"/>
    </source>
</evidence>